<feature type="region of interest" description="Disordered" evidence="1">
    <location>
        <begin position="58"/>
        <end position="98"/>
    </location>
</feature>
<evidence type="ECO:0000256" key="1">
    <source>
        <dbReference type="SAM" id="MobiDB-lite"/>
    </source>
</evidence>
<dbReference type="Proteomes" id="UP000032049">
    <property type="component" value="Unassembled WGS sequence"/>
</dbReference>
<name>A0A0D0GW45_9SPHI</name>
<feature type="compositionally biased region" description="Basic and acidic residues" evidence="1">
    <location>
        <begin position="75"/>
        <end position="98"/>
    </location>
</feature>
<keyword evidence="3" id="KW-1185">Reference proteome</keyword>
<reference evidence="2 3" key="1">
    <citation type="submission" date="2015-01" db="EMBL/GenBank/DDBJ databases">
        <title>Draft genome sequence of Pedobacter sp. NL19 isolated from sludge of an effluent treatment pond in an abandoned uranium mine.</title>
        <authorList>
            <person name="Santos T."/>
            <person name="Caetano T."/>
            <person name="Covas C."/>
            <person name="Cruz A."/>
            <person name="Mendo S."/>
        </authorList>
    </citation>
    <scope>NUCLEOTIDE SEQUENCE [LARGE SCALE GENOMIC DNA]</scope>
    <source>
        <strain evidence="2 3">NL19</strain>
    </source>
</reference>
<sequence>MQKFCQRKSDKKILNKKYCWSLITDEKLKKQRMKKLLIILVLSAISIGTFAQLPVKKDTTRKEKTKNTKKWPKKGRADTIKRDTIRRDTMRRDTMHHY</sequence>
<protein>
    <submittedName>
        <fullName evidence="2">Uncharacterized protein</fullName>
    </submittedName>
</protein>
<evidence type="ECO:0000313" key="3">
    <source>
        <dbReference type="Proteomes" id="UP000032049"/>
    </source>
</evidence>
<comment type="caution">
    <text evidence="2">The sequence shown here is derived from an EMBL/GenBank/DDBJ whole genome shotgun (WGS) entry which is preliminary data.</text>
</comment>
<dbReference type="AlphaFoldDB" id="A0A0D0GW45"/>
<dbReference type="EMBL" id="JXRA01000007">
    <property type="protein sequence ID" value="KIO78681.1"/>
    <property type="molecule type" value="Genomic_DNA"/>
</dbReference>
<accession>A0A0D0GW45</accession>
<proteinExistence type="predicted"/>
<evidence type="ECO:0000313" key="2">
    <source>
        <dbReference type="EMBL" id="KIO78681.1"/>
    </source>
</evidence>
<organism evidence="2 3">
    <name type="scientific">Pedobacter lusitanus</name>
    <dbReference type="NCBI Taxonomy" id="1503925"/>
    <lineage>
        <taxon>Bacteria</taxon>
        <taxon>Pseudomonadati</taxon>
        <taxon>Bacteroidota</taxon>
        <taxon>Sphingobacteriia</taxon>
        <taxon>Sphingobacteriales</taxon>
        <taxon>Sphingobacteriaceae</taxon>
        <taxon>Pedobacter</taxon>
    </lineage>
</organism>
<gene>
    <name evidence="2" type="ORF">TH53_01950</name>
</gene>